<proteinExistence type="predicted"/>
<protein>
    <submittedName>
        <fullName evidence="1">Uncharacterized protein</fullName>
    </submittedName>
</protein>
<evidence type="ECO:0000313" key="1">
    <source>
        <dbReference type="EMBL" id="SFI32407.1"/>
    </source>
</evidence>
<dbReference type="EMBL" id="FOQY01000002">
    <property type="protein sequence ID" value="SFI32407.1"/>
    <property type="molecule type" value="Genomic_DNA"/>
</dbReference>
<dbReference type="AlphaFoldDB" id="A0A1I3HA26"/>
<name>A0A1I3HA26_9ACTN</name>
<reference evidence="2" key="1">
    <citation type="submission" date="2016-10" db="EMBL/GenBank/DDBJ databases">
        <authorList>
            <person name="Varghese N."/>
            <person name="Submissions S."/>
        </authorList>
    </citation>
    <scope>NUCLEOTIDE SEQUENCE [LARGE SCALE GENOMIC DNA]</scope>
    <source>
        <strain evidence="2">CGMCC 4.2126</strain>
    </source>
</reference>
<organism evidence="1 2">
    <name type="scientific">Streptosporangium canum</name>
    <dbReference type="NCBI Taxonomy" id="324952"/>
    <lineage>
        <taxon>Bacteria</taxon>
        <taxon>Bacillati</taxon>
        <taxon>Actinomycetota</taxon>
        <taxon>Actinomycetes</taxon>
        <taxon>Streptosporangiales</taxon>
        <taxon>Streptosporangiaceae</taxon>
        <taxon>Streptosporangium</taxon>
    </lineage>
</organism>
<accession>A0A1I3HA26</accession>
<sequence>MALALAPGDKDANYFLADCYIRQDKFALSAPHWQAAGEDSYAKWFAAVRGEAYQVHGETARLPFQQMDSVPLVC</sequence>
<evidence type="ECO:0000313" key="2">
    <source>
        <dbReference type="Proteomes" id="UP000199111"/>
    </source>
</evidence>
<gene>
    <name evidence="1" type="ORF">SAMN05216275_102413</name>
</gene>
<dbReference type="Proteomes" id="UP000199111">
    <property type="component" value="Unassembled WGS sequence"/>
</dbReference>
<keyword evidence="2" id="KW-1185">Reference proteome</keyword>